<protein>
    <submittedName>
        <fullName evidence="5">AsnC family transcriptional regulator</fullName>
    </submittedName>
</protein>
<evidence type="ECO:0000256" key="2">
    <source>
        <dbReference type="ARBA" id="ARBA00023125"/>
    </source>
</evidence>
<accession>A0A6L7G6N0</accession>
<name>A0A6L7G6N0_9RHOB</name>
<dbReference type="PANTHER" id="PTHR30154">
    <property type="entry name" value="LEUCINE-RESPONSIVE REGULATORY PROTEIN"/>
    <property type="match status" value="1"/>
</dbReference>
<dbReference type="GO" id="GO:0006355">
    <property type="term" value="P:regulation of DNA-templated transcription"/>
    <property type="evidence" value="ECO:0007669"/>
    <property type="project" value="UniProtKB-ARBA"/>
</dbReference>
<dbReference type="PRINTS" id="PR00033">
    <property type="entry name" value="HTHASNC"/>
</dbReference>
<keyword evidence="1" id="KW-0805">Transcription regulation</keyword>
<dbReference type="GO" id="GO:0005829">
    <property type="term" value="C:cytosol"/>
    <property type="evidence" value="ECO:0007669"/>
    <property type="project" value="TreeGrafter"/>
</dbReference>
<evidence type="ECO:0000313" key="5">
    <source>
        <dbReference type="EMBL" id="MXN19579.1"/>
    </source>
</evidence>
<dbReference type="InterPro" id="IPR019888">
    <property type="entry name" value="Tscrpt_reg_AsnC-like"/>
</dbReference>
<keyword evidence="3" id="KW-0804">Transcription</keyword>
<dbReference type="EMBL" id="WUMU01000019">
    <property type="protein sequence ID" value="MXN19579.1"/>
    <property type="molecule type" value="Genomic_DNA"/>
</dbReference>
<sequence>MAQNLDEIDRRILTALQRDSARSQREQAEAVGLSQNAYWRRLKALEASGVITGYQARLDPQAVGASLIVFSMVRTRSHSADWLKRFRTHIATIPEVIGFYRIGGDYDYLLKIATSDMASYDRVYQRIIEKIELETITSYFTMETILDDRALPV</sequence>
<dbReference type="GO" id="GO:0043200">
    <property type="term" value="P:response to amino acid"/>
    <property type="evidence" value="ECO:0007669"/>
    <property type="project" value="TreeGrafter"/>
</dbReference>
<dbReference type="SUPFAM" id="SSF46785">
    <property type="entry name" value="Winged helix' DNA-binding domain"/>
    <property type="match status" value="1"/>
</dbReference>
<dbReference type="InterPro" id="IPR011991">
    <property type="entry name" value="ArsR-like_HTH"/>
</dbReference>
<dbReference type="SMART" id="SM00344">
    <property type="entry name" value="HTH_ASNC"/>
    <property type="match status" value="1"/>
</dbReference>
<comment type="caution">
    <text evidence="5">The sequence shown here is derived from an EMBL/GenBank/DDBJ whole genome shotgun (WGS) entry which is preliminary data.</text>
</comment>
<dbReference type="Pfam" id="PF13412">
    <property type="entry name" value="HTH_24"/>
    <property type="match status" value="1"/>
</dbReference>
<dbReference type="CDD" id="cd00090">
    <property type="entry name" value="HTH_ARSR"/>
    <property type="match status" value="1"/>
</dbReference>
<organism evidence="5 6">
    <name type="scientific">Pseudooceanicola albus</name>
    <dbReference type="NCBI Taxonomy" id="2692189"/>
    <lineage>
        <taxon>Bacteria</taxon>
        <taxon>Pseudomonadati</taxon>
        <taxon>Pseudomonadota</taxon>
        <taxon>Alphaproteobacteria</taxon>
        <taxon>Rhodobacterales</taxon>
        <taxon>Paracoccaceae</taxon>
        <taxon>Pseudooceanicola</taxon>
    </lineage>
</organism>
<keyword evidence="6" id="KW-1185">Reference proteome</keyword>
<evidence type="ECO:0000259" key="4">
    <source>
        <dbReference type="PROSITE" id="PS50956"/>
    </source>
</evidence>
<dbReference type="GO" id="GO:0043565">
    <property type="term" value="F:sequence-specific DNA binding"/>
    <property type="evidence" value="ECO:0007669"/>
    <property type="project" value="InterPro"/>
</dbReference>
<dbReference type="RefSeq" id="WP_160895702.1">
    <property type="nucleotide sequence ID" value="NZ_WUMU01000019.1"/>
</dbReference>
<dbReference type="Gene3D" id="3.30.70.920">
    <property type="match status" value="1"/>
</dbReference>
<dbReference type="InterPro" id="IPR011008">
    <property type="entry name" value="Dimeric_a/b-barrel"/>
</dbReference>
<dbReference type="Pfam" id="PF01037">
    <property type="entry name" value="AsnC_trans_reg"/>
    <property type="match status" value="1"/>
</dbReference>
<dbReference type="SUPFAM" id="SSF54909">
    <property type="entry name" value="Dimeric alpha+beta barrel"/>
    <property type="match status" value="1"/>
</dbReference>
<evidence type="ECO:0000256" key="3">
    <source>
        <dbReference type="ARBA" id="ARBA00023163"/>
    </source>
</evidence>
<dbReference type="PANTHER" id="PTHR30154:SF17">
    <property type="entry name" value="DNA-BINDING TRANSCRIPTIONAL ACTIVATOR DECR"/>
    <property type="match status" value="1"/>
</dbReference>
<dbReference type="InterPro" id="IPR036390">
    <property type="entry name" value="WH_DNA-bd_sf"/>
</dbReference>
<reference evidence="5 6" key="1">
    <citation type="submission" date="2019-12" db="EMBL/GenBank/DDBJ databases">
        <authorList>
            <person name="Li M."/>
        </authorList>
    </citation>
    <scope>NUCLEOTIDE SEQUENCE [LARGE SCALE GENOMIC DNA]</scope>
    <source>
        <strain evidence="5 6">GBMRC 2024</strain>
    </source>
</reference>
<dbReference type="InterPro" id="IPR000485">
    <property type="entry name" value="AsnC-type_HTH_dom"/>
</dbReference>
<gene>
    <name evidence="5" type="ORF">GR170_17235</name>
</gene>
<dbReference type="InterPro" id="IPR019887">
    <property type="entry name" value="Tscrpt_reg_AsnC/Lrp_C"/>
</dbReference>
<evidence type="ECO:0000313" key="6">
    <source>
        <dbReference type="Proteomes" id="UP000477911"/>
    </source>
</evidence>
<dbReference type="PROSITE" id="PS50956">
    <property type="entry name" value="HTH_ASNC_2"/>
    <property type="match status" value="1"/>
</dbReference>
<dbReference type="Gene3D" id="1.10.10.10">
    <property type="entry name" value="Winged helix-like DNA-binding domain superfamily/Winged helix DNA-binding domain"/>
    <property type="match status" value="1"/>
</dbReference>
<dbReference type="Proteomes" id="UP000477911">
    <property type="component" value="Unassembled WGS sequence"/>
</dbReference>
<proteinExistence type="predicted"/>
<keyword evidence="2" id="KW-0238">DNA-binding</keyword>
<evidence type="ECO:0000256" key="1">
    <source>
        <dbReference type="ARBA" id="ARBA00023015"/>
    </source>
</evidence>
<dbReference type="AlphaFoldDB" id="A0A6L7G6N0"/>
<feature type="domain" description="HTH asnC-type" evidence="4">
    <location>
        <begin position="5"/>
        <end position="66"/>
    </location>
</feature>
<dbReference type="InterPro" id="IPR036388">
    <property type="entry name" value="WH-like_DNA-bd_sf"/>
</dbReference>